<protein>
    <submittedName>
        <fullName evidence="5">NAD-binding protein</fullName>
    </submittedName>
</protein>
<name>A0A2S9Q3R2_9HYPH</name>
<evidence type="ECO:0000256" key="1">
    <source>
        <dbReference type="ARBA" id="ARBA00010928"/>
    </source>
</evidence>
<dbReference type="Proteomes" id="UP000237682">
    <property type="component" value="Unassembled WGS sequence"/>
</dbReference>
<dbReference type="PANTHER" id="PTHR22604:SF105">
    <property type="entry name" value="TRANS-1,2-DIHYDROBENZENE-1,2-DIOL DEHYDROGENASE"/>
    <property type="match status" value="1"/>
</dbReference>
<dbReference type="EMBL" id="PUEJ01000018">
    <property type="protein sequence ID" value="PRH83930.1"/>
    <property type="molecule type" value="Genomic_DNA"/>
</dbReference>
<comment type="caution">
    <text evidence="5">The sequence shown here is derived from an EMBL/GenBank/DDBJ whole genome shotgun (WGS) entry which is preliminary data.</text>
</comment>
<dbReference type="InterPro" id="IPR036291">
    <property type="entry name" value="NAD(P)-bd_dom_sf"/>
</dbReference>
<reference evidence="5 6" key="1">
    <citation type="submission" date="2018-02" db="EMBL/GenBank/DDBJ databases">
        <title>Whole genome sequencing of endophytic bacterium.</title>
        <authorList>
            <person name="Eedara R."/>
            <person name="Podile A.R."/>
        </authorList>
    </citation>
    <scope>NUCLEOTIDE SEQUENCE [LARGE SCALE GENOMIC DNA]</scope>
    <source>
        <strain evidence="5 6">RP1T</strain>
    </source>
</reference>
<dbReference type="InterPro" id="IPR050984">
    <property type="entry name" value="Gfo/Idh/MocA_domain"/>
</dbReference>
<dbReference type="Gene3D" id="3.40.50.720">
    <property type="entry name" value="NAD(P)-binding Rossmann-like Domain"/>
    <property type="match status" value="1"/>
</dbReference>
<evidence type="ECO:0000256" key="2">
    <source>
        <dbReference type="ARBA" id="ARBA00023002"/>
    </source>
</evidence>
<dbReference type="Pfam" id="PF01408">
    <property type="entry name" value="GFO_IDH_MocA"/>
    <property type="match status" value="1"/>
</dbReference>
<dbReference type="OrthoDB" id="9774191at2"/>
<evidence type="ECO:0000313" key="6">
    <source>
        <dbReference type="Proteomes" id="UP000237682"/>
    </source>
</evidence>
<organism evidence="5 6">
    <name type="scientific">Labrys okinawensis</name>
    <dbReference type="NCBI Taxonomy" id="346911"/>
    <lineage>
        <taxon>Bacteria</taxon>
        <taxon>Pseudomonadati</taxon>
        <taxon>Pseudomonadota</taxon>
        <taxon>Alphaproteobacteria</taxon>
        <taxon>Hyphomicrobiales</taxon>
        <taxon>Xanthobacteraceae</taxon>
        <taxon>Labrys</taxon>
    </lineage>
</organism>
<keyword evidence="2" id="KW-0560">Oxidoreductase</keyword>
<dbReference type="SUPFAM" id="SSF51735">
    <property type="entry name" value="NAD(P)-binding Rossmann-fold domains"/>
    <property type="match status" value="1"/>
</dbReference>
<feature type="domain" description="GFO/IDH/MocA-like oxidoreductase" evidence="4">
    <location>
        <begin position="130"/>
        <end position="246"/>
    </location>
</feature>
<accession>A0A2S9Q3R2</accession>
<gene>
    <name evidence="5" type="ORF">C5L14_29690</name>
</gene>
<dbReference type="InterPro" id="IPR055170">
    <property type="entry name" value="GFO_IDH_MocA-like_dom"/>
</dbReference>
<dbReference type="PANTHER" id="PTHR22604">
    <property type="entry name" value="OXIDOREDUCTASES"/>
    <property type="match status" value="1"/>
</dbReference>
<dbReference type="Pfam" id="PF22725">
    <property type="entry name" value="GFO_IDH_MocA_C3"/>
    <property type="match status" value="1"/>
</dbReference>
<dbReference type="Gene3D" id="3.30.360.10">
    <property type="entry name" value="Dihydrodipicolinate Reductase, domain 2"/>
    <property type="match status" value="1"/>
</dbReference>
<feature type="domain" description="Gfo/Idh/MocA-like oxidoreductase N-terminal" evidence="3">
    <location>
        <begin position="5"/>
        <end position="112"/>
    </location>
</feature>
<comment type="similarity">
    <text evidence="1">Belongs to the Gfo/Idh/MocA family.</text>
</comment>
<dbReference type="RefSeq" id="WP_105865680.1">
    <property type="nucleotide sequence ID" value="NZ_PUEJ01000018.1"/>
</dbReference>
<proteinExistence type="inferred from homology"/>
<dbReference type="InterPro" id="IPR000683">
    <property type="entry name" value="Gfo/Idh/MocA-like_OxRdtase_N"/>
</dbReference>
<evidence type="ECO:0000259" key="4">
    <source>
        <dbReference type="Pfam" id="PF22725"/>
    </source>
</evidence>
<dbReference type="GO" id="GO:0016491">
    <property type="term" value="F:oxidoreductase activity"/>
    <property type="evidence" value="ECO:0007669"/>
    <property type="project" value="UniProtKB-KW"/>
</dbReference>
<keyword evidence="6" id="KW-1185">Reference proteome</keyword>
<sequence>MAKTRWGILSTAKIGTGKVIPGIQRAKGAEAVAIASRDLARAEAAAKELGIPKAYGSYEALLADPDIDAIYNPLPNHLHVPLTLQAVAAGKHVLCEKPIGLTAQDAAQLLVLPRDRLVMEAFMVRFHPQWLRAREAARSGELGEVRAIQAFFSYYNVDPANVRNQLDIGGGGILDIGCYPIVAGRFIFEAEPRRVVALVDRDPATGVDRLASAILDFGEGRRAEFTVSTQLTPLQRVDIVGTRKRFEITIPFNAPQAEAVTVYTDDGSRLGDASAVAQTIAPVDQYAEEVDAFSAAIRGEITLPYGPADAVQNMKIIDALFRSEKSGAWEAV</sequence>
<dbReference type="AlphaFoldDB" id="A0A2S9Q3R2"/>
<evidence type="ECO:0000259" key="3">
    <source>
        <dbReference type="Pfam" id="PF01408"/>
    </source>
</evidence>
<dbReference type="SUPFAM" id="SSF55347">
    <property type="entry name" value="Glyceraldehyde-3-phosphate dehydrogenase-like, C-terminal domain"/>
    <property type="match status" value="1"/>
</dbReference>
<dbReference type="GO" id="GO:0000166">
    <property type="term" value="F:nucleotide binding"/>
    <property type="evidence" value="ECO:0007669"/>
    <property type="project" value="InterPro"/>
</dbReference>
<evidence type="ECO:0000313" key="5">
    <source>
        <dbReference type="EMBL" id="PRH83930.1"/>
    </source>
</evidence>